<gene>
    <name evidence="2" type="ORF">TSAR_007518</name>
</gene>
<name>A0A232EMX4_9HYME</name>
<evidence type="ECO:0000313" key="3">
    <source>
        <dbReference type="Proteomes" id="UP000215335"/>
    </source>
</evidence>
<feature type="region of interest" description="Disordered" evidence="1">
    <location>
        <begin position="1"/>
        <end position="55"/>
    </location>
</feature>
<sequence length="108" mass="12082">MSEISTFPPDLTPTAPSRTPPQLPTVPPKTNIEKPTILYPKLTHCPPSDNAERRKPYTAFGPITMTSVDNLSTAGNPFDHRELLPRGTDHRMVADYRVVNEKLSKEDK</sequence>
<reference evidence="2 3" key="1">
    <citation type="journal article" date="2017" name="Curr. Biol.">
        <title>The Evolution of Venom by Co-option of Single-Copy Genes.</title>
        <authorList>
            <person name="Martinson E.O."/>
            <person name="Mrinalini"/>
            <person name="Kelkar Y.D."/>
            <person name="Chang C.H."/>
            <person name="Werren J.H."/>
        </authorList>
    </citation>
    <scope>NUCLEOTIDE SEQUENCE [LARGE SCALE GENOMIC DNA]</scope>
    <source>
        <strain evidence="2 3">Alberta</strain>
        <tissue evidence="2">Whole body</tissue>
    </source>
</reference>
<protein>
    <submittedName>
        <fullName evidence="2">Uncharacterized protein</fullName>
    </submittedName>
</protein>
<evidence type="ECO:0000313" key="2">
    <source>
        <dbReference type="EMBL" id="OXU19700.1"/>
    </source>
</evidence>
<organism evidence="2 3">
    <name type="scientific">Trichomalopsis sarcophagae</name>
    <dbReference type="NCBI Taxonomy" id="543379"/>
    <lineage>
        <taxon>Eukaryota</taxon>
        <taxon>Metazoa</taxon>
        <taxon>Ecdysozoa</taxon>
        <taxon>Arthropoda</taxon>
        <taxon>Hexapoda</taxon>
        <taxon>Insecta</taxon>
        <taxon>Pterygota</taxon>
        <taxon>Neoptera</taxon>
        <taxon>Endopterygota</taxon>
        <taxon>Hymenoptera</taxon>
        <taxon>Apocrita</taxon>
        <taxon>Proctotrupomorpha</taxon>
        <taxon>Chalcidoidea</taxon>
        <taxon>Pteromalidae</taxon>
        <taxon>Pteromalinae</taxon>
        <taxon>Trichomalopsis</taxon>
    </lineage>
</organism>
<keyword evidence="3" id="KW-1185">Reference proteome</keyword>
<accession>A0A232EMX4</accession>
<comment type="caution">
    <text evidence="2">The sequence shown here is derived from an EMBL/GenBank/DDBJ whole genome shotgun (WGS) entry which is preliminary data.</text>
</comment>
<evidence type="ECO:0000256" key="1">
    <source>
        <dbReference type="SAM" id="MobiDB-lite"/>
    </source>
</evidence>
<proteinExistence type="predicted"/>
<dbReference type="Proteomes" id="UP000215335">
    <property type="component" value="Unassembled WGS sequence"/>
</dbReference>
<dbReference type="EMBL" id="NNAY01003275">
    <property type="protein sequence ID" value="OXU19700.1"/>
    <property type="molecule type" value="Genomic_DNA"/>
</dbReference>
<feature type="compositionally biased region" description="Pro residues" evidence="1">
    <location>
        <begin position="18"/>
        <end position="27"/>
    </location>
</feature>
<dbReference type="AlphaFoldDB" id="A0A232EMX4"/>